<dbReference type="InterPro" id="IPR016040">
    <property type="entry name" value="NAD(P)-bd_dom"/>
</dbReference>
<dbReference type="SUPFAM" id="SSF51735">
    <property type="entry name" value="NAD(P)-binding Rossmann-fold domains"/>
    <property type="match status" value="1"/>
</dbReference>
<proteinExistence type="predicted"/>
<dbReference type="PANTHER" id="PTHR15020:SF50">
    <property type="entry name" value="UPF0659 PROTEIN YMR090W"/>
    <property type="match status" value="1"/>
</dbReference>
<reference evidence="3 4" key="1">
    <citation type="journal article" date="2018" name="Mol. Biol. Evol.">
        <title>Analysis of the draft genome of the red seaweed Gracilariopsis chorda provides insights into genome size evolution in Rhodophyta.</title>
        <authorList>
            <person name="Lee J."/>
            <person name="Yang E.C."/>
            <person name="Graf L."/>
            <person name="Yang J.H."/>
            <person name="Qiu H."/>
            <person name="Zel Zion U."/>
            <person name="Chan C.X."/>
            <person name="Stephens T.G."/>
            <person name="Weber A.P.M."/>
            <person name="Boo G.H."/>
            <person name="Boo S.M."/>
            <person name="Kim K.M."/>
            <person name="Shin Y."/>
            <person name="Jung M."/>
            <person name="Lee S.J."/>
            <person name="Yim H.S."/>
            <person name="Lee J.H."/>
            <person name="Bhattacharya D."/>
            <person name="Yoon H.S."/>
        </authorList>
    </citation>
    <scope>NUCLEOTIDE SEQUENCE [LARGE SCALE GENOMIC DNA]</scope>
    <source>
        <strain evidence="3 4">SKKU-2015</strain>
        <tissue evidence="3">Whole body</tissue>
    </source>
</reference>
<dbReference type="PANTHER" id="PTHR15020">
    <property type="entry name" value="FLAVIN REDUCTASE-RELATED"/>
    <property type="match status" value="1"/>
</dbReference>
<sequence>MKKPAGFISPFLNRRTEFVGDYVFFNCHSPRTKCPRHPVCSTEEPKEPSSRARKRPVRKPSAFERTIDDLTMKRMGKGTIYYGPRSGGVQEQQSDVNEEDDILKPNPVLVTGGTGRTGQWISLGLLNQEFNVRVLTRSFDRAEKLFGPSGSNVDIFEGNISNYSQVLDAVDGCTAIVCASGASWWLPGGFAAVDVTGVRNLVKAAQETGGISRFVLISASEPKSGRGSAKVKAEQIVKESGLPYVILRVANLSDTQGGIQEIVLNPETGAAGISARSISRVDLAQVVCQALVYGRSVSQLNEADPDTEFDFPSCTILASNGTNPFVPDKRFWKREFNRISDAYREKTDVRGETDSVQTAT</sequence>
<organism evidence="3 4">
    <name type="scientific">Gracilariopsis chorda</name>
    <dbReference type="NCBI Taxonomy" id="448386"/>
    <lineage>
        <taxon>Eukaryota</taxon>
        <taxon>Rhodophyta</taxon>
        <taxon>Florideophyceae</taxon>
        <taxon>Rhodymeniophycidae</taxon>
        <taxon>Gracilariales</taxon>
        <taxon>Gracilariaceae</taxon>
        <taxon>Gracilariopsis</taxon>
    </lineage>
</organism>
<dbReference type="EMBL" id="NBIV01000177">
    <property type="protein sequence ID" value="PXF42088.1"/>
    <property type="molecule type" value="Genomic_DNA"/>
</dbReference>
<name>A0A2V3IJ64_9FLOR</name>
<dbReference type="STRING" id="448386.A0A2V3IJ64"/>
<dbReference type="Proteomes" id="UP000247409">
    <property type="component" value="Unassembled WGS sequence"/>
</dbReference>
<dbReference type="Pfam" id="PF13460">
    <property type="entry name" value="NAD_binding_10"/>
    <property type="match status" value="1"/>
</dbReference>
<dbReference type="Gene3D" id="3.40.50.720">
    <property type="entry name" value="NAD(P)-binding Rossmann-like Domain"/>
    <property type="match status" value="1"/>
</dbReference>
<evidence type="ECO:0000313" key="4">
    <source>
        <dbReference type="Proteomes" id="UP000247409"/>
    </source>
</evidence>
<evidence type="ECO:0000259" key="2">
    <source>
        <dbReference type="Pfam" id="PF13460"/>
    </source>
</evidence>
<evidence type="ECO:0000256" key="1">
    <source>
        <dbReference type="SAM" id="MobiDB-lite"/>
    </source>
</evidence>
<comment type="caution">
    <text evidence="3">The sequence shown here is derived from an EMBL/GenBank/DDBJ whole genome shotgun (WGS) entry which is preliminary data.</text>
</comment>
<accession>A0A2V3IJ64</accession>
<dbReference type="InterPro" id="IPR036291">
    <property type="entry name" value="NAD(P)-bd_dom_sf"/>
</dbReference>
<feature type="region of interest" description="Disordered" evidence="1">
    <location>
        <begin position="34"/>
        <end position="60"/>
    </location>
</feature>
<dbReference type="AlphaFoldDB" id="A0A2V3IJ64"/>
<protein>
    <recommendedName>
        <fullName evidence="2">NAD(P)-binding domain-containing protein</fullName>
    </recommendedName>
</protein>
<feature type="domain" description="NAD(P)-binding" evidence="2">
    <location>
        <begin position="112"/>
        <end position="291"/>
    </location>
</feature>
<evidence type="ECO:0000313" key="3">
    <source>
        <dbReference type="EMBL" id="PXF42088.1"/>
    </source>
</evidence>
<keyword evidence="4" id="KW-1185">Reference proteome</keyword>
<gene>
    <name evidence="3" type="ORF">BWQ96_08194</name>
</gene>
<dbReference type="OrthoDB" id="419598at2759"/>